<protein>
    <submittedName>
        <fullName evidence="3">MOSC domain-containing protein</fullName>
    </submittedName>
</protein>
<dbReference type="OrthoDB" id="68158at2157"/>
<accession>A0A8J8Q5U1</accession>
<dbReference type="Gene3D" id="2.40.33.20">
    <property type="entry name" value="PK beta-barrel domain-like"/>
    <property type="match status" value="1"/>
</dbReference>
<evidence type="ECO:0000313" key="4">
    <source>
        <dbReference type="Proteomes" id="UP000766904"/>
    </source>
</evidence>
<evidence type="ECO:0000259" key="2">
    <source>
        <dbReference type="PROSITE" id="PS51340"/>
    </source>
</evidence>
<dbReference type="GO" id="GO:0003824">
    <property type="term" value="F:catalytic activity"/>
    <property type="evidence" value="ECO:0007669"/>
    <property type="project" value="InterPro"/>
</dbReference>
<feature type="region of interest" description="Disordered" evidence="1">
    <location>
        <begin position="40"/>
        <end position="59"/>
    </location>
</feature>
<dbReference type="Pfam" id="PF03473">
    <property type="entry name" value="MOSC"/>
    <property type="match status" value="1"/>
</dbReference>
<dbReference type="SUPFAM" id="SSF50800">
    <property type="entry name" value="PK beta-barrel domain-like"/>
    <property type="match status" value="1"/>
</dbReference>
<sequence>MTSMGRIRAIHVAPEQGAPTERVDRVRAFARRGLEGDRYCRPEAGADDGHEDAGTFADRDGSDLTLIEREALEAVERDYDIALEPGVHRRNLTTEGIALNHLDGERFRIGEVVCEGVELCEPCSYLERHLAENGVREALVHRGGLRARILEDGVVTVGDRLESV</sequence>
<evidence type="ECO:0000313" key="3">
    <source>
        <dbReference type="EMBL" id="TYL38189.1"/>
    </source>
</evidence>
<dbReference type="GO" id="GO:0030170">
    <property type="term" value="F:pyridoxal phosphate binding"/>
    <property type="evidence" value="ECO:0007669"/>
    <property type="project" value="InterPro"/>
</dbReference>
<dbReference type="Proteomes" id="UP000766904">
    <property type="component" value="Unassembled WGS sequence"/>
</dbReference>
<dbReference type="PROSITE" id="PS51340">
    <property type="entry name" value="MOSC"/>
    <property type="match status" value="1"/>
</dbReference>
<keyword evidence="4" id="KW-1185">Reference proteome</keyword>
<name>A0A8J8Q5U1_9EURY</name>
<dbReference type="EMBL" id="PHNJ01000006">
    <property type="protein sequence ID" value="TYL38189.1"/>
    <property type="molecule type" value="Genomic_DNA"/>
</dbReference>
<dbReference type="PANTHER" id="PTHR36930">
    <property type="entry name" value="METAL-SULFUR CLUSTER BIOSYNTHESIS PROTEINS YUAD-RELATED"/>
    <property type="match status" value="1"/>
</dbReference>
<feature type="compositionally biased region" description="Basic and acidic residues" evidence="1">
    <location>
        <begin position="47"/>
        <end position="59"/>
    </location>
</feature>
<dbReference type="InterPro" id="IPR005302">
    <property type="entry name" value="MoCF_Sase_C"/>
</dbReference>
<feature type="domain" description="MOSC" evidence="2">
    <location>
        <begin position="21"/>
        <end position="164"/>
    </location>
</feature>
<reference evidence="3" key="1">
    <citation type="submission" date="2017-11" db="EMBL/GenBank/DDBJ databases">
        <authorList>
            <person name="Kajale S.C."/>
            <person name="Sharma A."/>
        </authorList>
    </citation>
    <scope>NUCLEOTIDE SEQUENCE</scope>
    <source>
        <strain evidence="3">LS1_42</strain>
    </source>
</reference>
<dbReference type="PANTHER" id="PTHR36930:SF1">
    <property type="entry name" value="MOSC DOMAIN-CONTAINING PROTEIN"/>
    <property type="match status" value="1"/>
</dbReference>
<proteinExistence type="predicted"/>
<evidence type="ECO:0000256" key="1">
    <source>
        <dbReference type="SAM" id="MobiDB-lite"/>
    </source>
</evidence>
<dbReference type="RefSeq" id="WP_148858501.1">
    <property type="nucleotide sequence ID" value="NZ_PHNJ01000006.1"/>
</dbReference>
<dbReference type="AlphaFoldDB" id="A0A8J8Q5U1"/>
<organism evidence="3 4">
    <name type="scientific">Natronococcus pandeyae</name>
    <dbReference type="NCBI Taxonomy" id="2055836"/>
    <lineage>
        <taxon>Archaea</taxon>
        <taxon>Methanobacteriati</taxon>
        <taxon>Methanobacteriota</taxon>
        <taxon>Stenosarchaea group</taxon>
        <taxon>Halobacteria</taxon>
        <taxon>Halobacteriales</taxon>
        <taxon>Natrialbaceae</taxon>
        <taxon>Natronococcus</taxon>
    </lineage>
</organism>
<comment type="caution">
    <text evidence="3">The sequence shown here is derived from an EMBL/GenBank/DDBJ whole genome shotgun (WGS) entry which is preliminary data.</text>
</comment>
<dbReference type="InterPro" id="IPR011037">
    <property type="entry name" value="Pyrv_Knase-like_insert_dom_sf"/>
</dbReference>
<dbReference type="InterPro" id="IPR052716">
    <property type="entry name" value="MOSC_domain"/>
</dbReference>
<dbReference type="GO" id="GO:0030151">
    <property type="term" value="F:molybdenum ion binding"/>
    <property type="evidence" value="ECO:0007669"/>
    <property type="project" value="InterPro"/>
</dbReference>
<gene>
    <name evidence="3" type="ORF">CV102_13395</name>
</gene>